<organism evidence="2 3">
    <name type="scientific">Opisthorchis viverrini</name>
    <name type="common">Southeast Asian liver fluke</name>
    <dbReference type="NCBI Taxonomy" id="6198"/>
    <lineage>
        <taxon>Eukaryota</taxon>
        <taxon>Metazoa</taxon>
        <taxon>Spiralia</taxon>
        <taxon>Lophotrochozoa</taxon>
        <taxon>Platyhelminthes</taxon>
        <taxon>Trematoda</taxon>
        <taxon>Digenea</taxon>
        <taxon>Opisthorchiida</taxon>
        <taxon>Opisthorchiata</taxon>
        <taxon>Opisthorchiidae</taxon>
        <taxon>Opisthorchis</taxon>
    </lineage>
</organism>
<dbReference type="OrthoDB" id="5538672at2759"/>
<dbReference type="GO" id="GO:0097729">
    <property type="term" value="C:9+2 motile cilium"/>
    <property type="evidence" value="ECO:0007669"/>
    <property type="project" value="TreeGrafter"/>
</dbReference>
<sequence length="662" mass="75378">SWIYFQDIFSKIGKNAFIHVEPAQVFFQIKPTVKMPSLMRTTLMLINVARSTTRVNIVPPYTKYFSLSYKVPQRFVPGARITCRVHFKPTEHRYYEDAILVHTEDHDRNLIIPLYGYPVIEGLRLPQHITLPPVPLGHTWSHTILLKCSSKVDFNFMLQKIQDHASFTVSPDKANEGQMAQWLECEFIGHKVCGSNPISASRLQLSKLGQPGSLPAITLPSGGMATRHRKSVTDERISQLKHWRVSDLRCKVTLEFRLLQTLPACPSSPGLLQARTPQEIRIEFTPTDYTTCRLQLMLKVSQFNFTPQFCTVIGCSEPGLESESTSLLFSKLKLSIRFLIESEKLKETWTKNGETSDQASIILPPLERVAAFKRVKKPGKPGMKTKPKEHIFSYSPTDGQVMEFEAAVRQDATEERRNQVRWQTKLGGQPLTPEQRDKTEDEWIQAWNNYFVSFKKRSDFAEKLPFCTAHRGLQRHHTSGDRCSGHSDLFVSTHNTNTGNPDFLRQNSLGTDDVPRDISEKIGEPIPPLPLDVYGISMPKYWRQRDLIDPVSRSQAPVSTEDNSHDLTELTSSFIEPNRPWPIFQIQDPWQWQIAGCQKFDPLDARSMIFLENKEVRAHSQSVVTFLEKVTAPTPTMSSEQAHAGHSGEKELNNVDNMSPAV</sequence>
<dbReference type="EMBL" id="KL596866">
    <property type="protein sequence ID" value="KER23080.1"/>
    <property type="molecule type" value="Genomic_DNA"/>
</dbReference>
<dbReference type="CTD" id="20328883"/>
<name>A0A074ZIE0_OPIVI</name>
<dbReference type="GeneID" id="20328883"/>
<dbReference type="RefSeq" id="XP_009173193.1">
    <property type="nucleotide sequence ID" value="XM_009174929.1"/>
</dbReference>
<proteinExistence type="predicted"/>
<feature type="non-terminal residue" evidence="2">
    <location>
        <position position="1"/>
    </location>
</feature>
<dbReference type="Proteomes" id="UP000054324">
    <property type="component" value="Unassembled WGS sequence"/>
</dbReference>
<dbReference type="PANTHER" id="PTHR46500">
    <property type="entry name" value="CILIA- AND FLAGELLA-ASSOCIATED PROTEIN 221"/>
    <property type="match status" value="1"/>
</dbReference>
<dbReference type="AlphaFoldDB" id="A0A074ZIE0"/>
<keyword evidence="3" id="KW-1185">Reference proteome</keyword>
<gene>
    <name evidence="2" type="ORF">T265_14717</name>
</gene>
<feature type="region of interest" description="Disordered" evidence="1">
    <location>
        <begin position="634"/>
        <end position="662"/>
    </location>
</feature>
<evidence type="ECO:0000256" key="1">
    <source>
        <dbReference type="SAM" id="MobiDB-lite"/>
    </source>
</evidence>
<accession>A0A074ZIE0</accession>
<dbReference type="InterPro" id="IPR029676">
    <property type="entry name" value="CFAP221"/>
</dbReference>
<dbReference type="KEGG" id="ovi:T265_14717"/>
<evidence type="ECO:0000313" key="3">
    <source>
        <dbReference type="Proteomes" id="UP000054324"/>
    </source>
</evidence>
<dbReference type="GO" id="GO:0044458">
    <property type="term" value="P:motile cilium assembly"/>
    <property type="evidence" value="ECO:0007669"/>
    <property type="project" value="TreeGrafter"/>
</dbReference>
<dbReference type="STRING" id="6198.A0A074ZIE0"/>
<evidence type="ECO:0000313" key="2">
    <source>
        <dbReference type="EMBL" id="KER23080.1"/>
    </source>
</evidence>
<dbReference type="GO" id="GO:0003341">
    <property type="term" value="P:cilium movement"/>
    <property type="evidence" value="ECO:0007669"/>
    <property type="project" value="InterPro"/>
</dbReference>
<dbReference type="PANTHER" id="PTHR46500:SF1">
    <property type="entry name" value="CILIA- AND FLAGELLA-ASSOCIATED PROTEIN 221"/>
    <property type="match status" value="1"/>
</dbReference>
<reference evidence="2 3" key="1">
    <citation type="submission" date="2013-11" db="EMBL/GenBank/DDBJ databases">
        <title>Opisthorchis viverrini - life in the bile duct.</title>
        <authorList>
            <person name="Young N.D."/>
            <person name="Nagarajan N."/>
            <person name="Lin S.J."/>
            <person name="Korhonen P.K."/>
            <person name="Jex A.R."/>
            <person name="Hall R.S."/>
            <person name="Safavi-Hemami H."/>
            <person name="Kaewkong W."/>
            <person name="Bertrand D."/>
            <person name="Gao S."/>
            <person name="Seet Q."/>
            <person name="Wongkham S."/>
            <person name="Teh B.T."/>
            <person name="Wongkham C."/>
            <person name="Intapan P.M."/>
            <person name="Maleewong W."/>
            <person name="Yang X."/>
            <person name="Hu M."/>
            <person name="Wang Z."/>
            <person name="Hofmann A."/>
            <person name="Sternberg P.W."/>
            <person name="Tan P."/>
            <person name="Wang J."/>
            <person name="Gasser R.B."/>
        </authorList>
    </citation>
    <scope>NUCLEOTIDE SEQUENCE [LARGE SCALE GENOMIC DNA]</scope>
</reference>
<protein>
    <submittedName>
        <fullName evidence="2">Uncharacterized protein</fullName>
    </submittedName>
</protein>